<comment type="caution">
    <text evidence="1">The sequence shown here is derived from an EMBL/GenBank/DDBJ whole genome shotgun (WGS) entry which is preliminary data.</text>
</comment>
<gene>
    <name evidence="1" type="ORF">PJ311_00160</name>
</gene>
<protein>
    <recommendedName>
        <fullName evidence="3">AP2 domain-containing protein</fullName>
    </recommendedName>
</protein>
<dbReference type="Proteomes" id="UP001211894">
    <property type="component" value="Unassembled WGS sequence"/>
</dbReference>
<keyword evidence="2" id="KW-1185">Reference proteome</keyword>
<reference evidence="1 2" key="1">
    <citation type="submission" date="2023-01" db="EMBL/GenBank/DDBJ databases">
        <title>Bacillus changyiensis sp. nov., isolated from a coastal deposit.</title>
        <authorList>
            <person name="Xiao G."/>
            <person name="Lai Q."/>
            <person name="Hu Z."/>
            <person name="Shao Z."/>
        </authorList>
    </citation>
    <scope>NUCLEOTIDE SEQUENCE [LARGE SCALE GENOMIC DNA]</scope>
    <source>
        <strain evidence="1 2">CLL-7-23</strain>
    </source>
</reference>
<organism evidence="1 2">
    <name type="scientific">Bacillus changyiensis</name>
    <dbReference type="NCBI Taxonomy" id="3004103"/>
    <lineage>
        <taxon>Bacteria</taxon>
        <taxon>Bacillati</taxon>
        <taxon>Bacillota</taxon>
        <taxon>Bacilli</taxon>
        <taxon>Bacillales</taxon>
        <taxon>Bacillaceae</taxon>
        <taxon>Bacillus</taxon>
    </lineage>
</organism>
<evidence type="ECO:0000313" key="2">
    <source>
        <dbReference type="Proteomes" id="UP001211894"/>
    </source>
</evidence>
<accession>A0ABT4WYA4</accession>
<sequence length="208" mass="24013">MKHRQVRIGSRFGKLTVKAFGYKKNSANYWECVCECGEVTFVRTADLNNGHSKSCGCLQKEVASKTNYKNGLGSHDRLYRIYHGMKARCYYKKHKSYKSYGERGIRVCDAWLKDVTVFRKWALENGYDDALSIDRIDVNGNYEPSNCRWVSIKAQSNNRTSNKFVEFNGERKTIAEWALVTGLPSSMIADRLRLKWSVEKTLTTPKLR</sequence>
<proteinExistence type="predicted"/>
<evidence type="ECO:0008006" key="3">
    <source>
        <dbReference type="Google" id="ProtNLM"/>
    </source>
</evidence>
<dbReference type="EMBL" id="JAQKAB010000001">
    <property type="protein sequence ID" value="MDA7025020.1"/>
    <property type="molecule type" value="Genomic_DNA"/>
</dbReference>
<dbReference type="RefSeq" id="WP_271338886.1">
    <property type="nucleotide sequence ID" value="NZ_JAQKAB010000001.1"/>
</dbReference>
<name>A0ABT4WYA4_9BACI</name>
<evidence type="ECO:0000313" key="1">
    <source>
        <dbReference type="EMBL" id="MDA7025020.1"/>
    </source>
</evidence>